<reference evidence="6" key="1">
    <citation type="journal article" date="2017" name="Nat. Commun.">
        <title>Complete fusion of a transposon and herpesvirus created the Teratorn mobile element in medaka fish.</title>
        <authorList>
            <person name="Inoue Y."/>
            <person name="Saga T."/>
            <person name="Aikawa T."/>
            <person name="Kumagai M."/>
            <person name="Shimada A."/>
            <person name="Kawaguchi Y."/>
            <person name="Naruse K."/>
            <person name="Morishita S."/>
            <person name="Koga A."/>
            <person name="Takeda H."/>
        </authorList>
    </citation>
    <scope>NUCLEOTIDE SEQUENCE</scope>
</reference>
<feature type="region of interest" description="Disordered" evidence="4">
    <location>
        <begin position="972"/>
        <end position="1009"/>
    </location>
</feature>
<evidence type="ECO:0000256" key="4">
    <source>
        <dbReference type="SAM" id="MobiDB-lite"/>
    </source>
</evidence>
<dbReference type="EMBL" id="LC199500">
    <property type="protein sequence ID" value="BBA49240.1"/>
    <property type="molecule type" value="Genomic_DNA"/>
</dbReference>
<dbReference type="CDD" id="cd22744">
    <property type="entry name" value="OTU"/>
    <property type="match status" value="1"/>
</dbReference>
<evidence type="ECO:0000313" key="6">
    <source>
        <dbReference type="EMBL" id="BBA49240.1"/>
    </source>
</evidence>
<sequence>MDVDCDYLTIGGVDAEPDGLIDSCPHCSSARSLRRALVYQPAHQESDGVPASISVRPVTFEEASSGSMVPYVLSHETRDGRGIDPEDGDKTAHYYTVRNCLASIRGSVHLRDAAEYGTWLSEVDQCAAALGRLRSAAHVCSHLPDLKRFVLEQKNDDGLLHLASKWLRRGEHATVGIEMFGPFFVDVAFAPVFHKILRSDWLVMRKRNCGTCNELKPGWAQEFYDAREVPRSPDSEMRFVGHPTCPCCKPGEAKDLGVVARAIVREMRLCGYTPWSAVQAVRRCESSMLELSCSECRRVIFTHCAFLMECAAVEASRERDWLVRNEAVIQLCWVVHSLLPLEKQAAFPATDLSGACCVSENFAESEDGGGGEGEIPRRGEEGGNGEGKEDLPACETRQHGGAAAMYAWAFSVAAHCVAFQTYERNGSLDLEKIVVLYANDHLPMLLDDQDARGQGILTTSVSPDPRLFETAALNTGFVSPGLDPRDRLEERDMRVPPAGEVLYELPAPRTFRRSGSGTPVALAEIPSHTEARAQDPEAIAAAIALHFPKVSPCALDRLSLKVPRPSSLRADASLFWPVFVNPTRSCHKLFKALALPASPSPAYALETLARGWRRVKDLVRPDSPLPTASGGWVAVEREHYERYFEGPLDLLTRAGLTSESEKEAMQEALARGVLPCFAAEGESLPDALVNSTLALSFAASGLRLSAPRHLGGVERGRRGVEADGRSAVRVTVAGLLYFAAWYVLVYGNALHSRPSALEVLARNPGGTDADRHLRAAMELKIDRRATTGDWGEDDVGPDPSCRYSVHGYNDRSIVRAMLIVFEGLLDARTVLRAAQLYVPELTAQLPFFMALNVVPCTVKSAIEARDSWFAARLGNAESSPNDPPYAYLGDIAHGIRSSMRGALDRGDERPVAAPPASLDARASDPWHGCLLSLSESDDDWGSILSCATRDLESMSVQSDPDCWENEVEPGNQYVDSTARHPGTADGTERVATCSESAPRDPPVASGDQDVPSAALAQRDCPRSTLETLLVVDSPDSLGFAHQKVFPSETADANEWPGFVGVSSVPSLRKPCLTNVWNTTFAKTRRDAVPSSEPAVCSSASRPCKTLAEALWLMFVGAYGRRESDSAALTVEALAVVVHLASKIIDRNSTSGLGPCKDIKALCGDLYAAPEQFLPVVSIAAGLFGRNVTVCSQGTFFHICNSHHGNSWVQGFLECDGSSWQLRGLPPHTTPIELLFESGPNHRAGSLRAYARLHDLDVIEVPSDGYCGFHSVAQLLFNDTARGETRASLVTRTAEFVFLNAERADVRETYLTVNGPKNVSELKRLLSEEKRWLSVQEVKYMLEAHGKRLGLLTETSYPIYDRACAHIVWTRNHYEPLKPKVLRC</sequence>
<dbReference type="InterPro" id="IPR003323">
    <property type="entry name" value="OTU_dom"/>
</dbReference>
<feature type="region of interest" description="Disordered" evidence="4">
    <location>
        <begin position="363"/>
        <end position="391"/>
    </location>
</feature>
<feature type="domain" description="OTU" evidence="5">
    <location>
        <begin position="1255"/>
        <end position="1379"/>
    </location>
</feature>
<dbReference type="GO" id="GO:0006508">
    <property type="term" value="P:proteolysis"/>
    <property type="evidence" value="ECO:0007669"/>
    <property type="project" value="UniProtKB-KW"/>
</dbReference>
<proteinExistence type="predicted"/>
<dbReference type="GO" id="GO:0008234">
    <property type="term" value="F:cysteine-type peptidase activity"/>
    <property type="evidence" value="ECO:0007669"/>
    <property type="project" value="UniProtKB-KW"/>
</dbReference>
<evidence type="ECO:0000259" key="5">
    <source>
        <dbReference type="PROSITE" id="PS50802"/>
    </source>
</evidence>
<name>A0A286P9X9_ORYLA</name>
<evidence type="ECO:0000256" key="1">
    <source>
        <dbReference type="ARBA" id="ARBA00022670"/>
    </source>
</evidence>
<evidence type="ECO:0000256" key="2">
    <source>
        <dbReference type="ARBA" id="ARBA00022786"/>
    </source>
</evidence>
<accession>A0A286P9X9</accession>
<keyword evidence="2" id="KW-0833">Ubl conjugation pathway</keyword>
<gene>
    <name evidence="6" type="primary">ORF84</name>
</gene>
<organism evidence="6">
    <name type="scientific">Oryzias latipes</name>
    <name type="common">Japanese rice fish</name>
    <name type="synonym">Japanese killifish</name>
    <dbReference type="NCBI Taxonomy" id="8090"/>
    <lineage>
        <taxon>Eukaryota</taxon>
        <taxon>Metazoa</taxon>
        <taxon>Chordata</taxon>
        <taxon>Craniata</taxon>
        <taxon>Vertebrata</taxon>
        <taxon>Euteleostomi</taxon>
        <taxon>Actinopterygii</taxon>
        <taxon>Neopterygii</taxon>
        <taxon>Teleostei</taxon>
        <taxon>Neoteleostei</taxon>
        <taxon>Acanthomorphata</taxon>
        <taxon>Ovalentaria</taxon>
        <taxon>Atherinomorphae</taxon>
        <taxon>Beloniformes</taxon>
        <taxon>Adrianichthyidae</taxon>
        <taxon>Oryziinae</taxon>
        <taxon>Oryzias</taxon>
    </lineage>
</organism>
<protein>
    <recommendedName>
        <fullName evidence="5">OTU domain-containing protein</fullName>
    </recommendedName>
</protein>
<keyword evidence="3" id="KW-0788">Thiol protease</keyword>
<evidence type="ECO:0000256" key="3">
    <source>
        <dbReference type="ARBA" id="ARBA00022807"/>
    </source>
</evidence>
<keyword evidence="3" id="KW-0378">Hydrolase</keyword>
<dbReference type="PROSITE" id="PS50802">
    <property type="entry name" value="OTU"/>
    <property type="match status" value="1"/>
</dbReference>
<feature type="compositionally biased region" description="Basic and acidic residues" evidence="4">
    <location>
        <begin position="374"/>
        <end position="391"/>
    </location>
</feature>
<keyword evidence="1" id="KW-0645">Protease</keyword>